<reference evidence="1" key="1">
    <citation type="journal article" date="2023" name="Mol. Phylogenet. Evol.">
        <title>Genome-scale phylogeny and comparative genomics of the fungal order Sordariales.</title>
        <authorList>
            <person name="Hensen N."/>
            <person name="Bonometti L."/>
            <person name="Westerberg I."/>
            <person name="Brannstrom I.O."/>
            <person name="Guillou S."/>
            <person name="Cros-Aarteil S."/>
            <person name="Calhoun S."/>
            <person name="Haridas S."/>
            <person name="Kuo A."/>
            <person name="Mondo S."/>
            <person name="Pangilinan J."/>
            <person name="Riley R."/>
            <person name="LaButti K."/>
            <person name="Andreopoulos B."/>
            <person name="Lipzen A."/>
            <person name="Chen C."/>
            <person name="Yan M."/>
            <person name="Daum C."/>
            <person name="Ng V."/>
            <person name="Clum A."/>
            <person name="Steindorff A."/>
            <person name="Ohm R.A."/>
            <person name="Martin F."/>
            <person name="Silar P."/>
            <person name="Natvig D.O."/>
            <person name="Lalanne C."/>
            <person name="Gautier V."/>
            <person name="Ament-Velasquez S.L."/>
            <person name="Kruys A."/>
            <person name="Hutchinson M.I."/>
            <person name="Powell A.J."/>
            <person name="Barry K."/>
            <person name="Miller A.N."/>
            <person name="Grigoriev I.V."/>
            <person name="Debuchy R."/>
            <person name="Gladieux P."/>
            <person name="Hiltunen Thoren M."/>
            <person name="Johannesson H."/>
        </authorList>
    </citation>
    <scope>NUCLEOTIDE SEQUENCE</scope>
    <source>
        <strain evidence="1">CBS 103.79</strain>
    </source>
</reference>
<organism evidence="1 2">
    <name type="scientific">Staphylotrichum tortipilum</name>
    <dbReference type="NCBI Taxonomy" id="2831512"/>
    <lineage>
        <taxon>Eukaryota</taxon>
        <taxon>Fungi</taxon>
        <taxon>Dikarya</taxon>
        <taxon>Ascomycota</taxon>
        <taxon>Pezizomycotina</taxon>
        <taxon>Sordariomycetes</taxon>
        <taxon>Sordariomycetidae</taxon>
        <taxon>Sordariales</taxon>
        <taxon>Chaetomiaceae</taxon>
        <taxon>Staphylotrichum</taxon>
    </lineage>
</organism>
<evidence type="ECO:0000313" key="2">
    <source>
        <dbReference type="Proteomes" id="UP001303889"/>
    </source>
</evidence>
<dbReference type="EMBL" id="MU855704">
    <property type="protein sequence ID" value="KAK3900116.1"/>
    <property type="molecule type" value="Genomic_DNA"/>
</dbReference>
<accession>A0AAN6MH91</accession>
<comment type="caution">
    <text evidence="1">The sequence shown here is derived from an EMBL/GenBank/DDBJ whole genome shotgun (WGS) entry which is preliminary data.</text>
</comment>
<gene>
    <name evidence="1" type="ORF">C8A05DRAFT_17539</name>
</gene>
<dbReference type="Proteomes" id="UP001303889">
    <property type="component" value="Unassembled WGS sequence"/>
</dbReference>
<reference evidence="1" key="2">
    <citation type="submission" date="2023-05" db="EMBL/GenBank/DDBJ databases">
        <authorList>
            <consortium name="Lawrence Berkeley National Laboratory"/>
            <person name="Steindorff A."/>
            <person name="Hensen N."/>
            <person name="Bonometti L."/>
            <person name="Westerberg I."/>
            <person name="Brannstrom I.O."/>
            <person name="Guillou S."/>
            <person name="Cros-Aarteil S."/>
            <person name="Calhoun S."/>
            <person name="Haridas S."/>
            <person name="Kuo A."/>
            <person name="Mondo S."/>
            <person name="Pangilinan J."/>
            <person name="Riley R."/>
            <person name="Labutti K."/>
            <person name="Andreopoulos B."/>
            <person name="Lipzen A."/>
            <person name="Chen C."/>
            <person name="Yanf M."/>
            <person name="Daum C."/>
            <person name="Ng V."/>
            <person name="Clum A."/>
            <person name="Ohm R."/>
            <person name="Martin F."/>
            <person name="Silar P."/>
            <person name="Natvig D."/>
            <person name="Lalanne C."/>
            <person name="Gautier V."/>
            <person name="Ament-Velasquez S.L."/>
            <person name="Kruys A."/>
            <person name="Hutchinson M.I."/>
            <person name="Powell A.J."/>
            <person name="Barry K."/>
            <person name="Miller A.N."/>
            <person name="Grigoriev I.V."/>
            <person name="Debuchy R."/>
            <person name="Gladieux P."/>
            <person name="Thoren M.H."/>
            <person name="Johannesson H."/>
        </authorList>
    </citation>
    <scope>NUCLEOTIDE SEQUENCE</scope>
    <source>
        <strain evidence="1">CBS 103.79</strain>
    </source>
</reference>
<sequence>MSLVSAEVTQQITSNGFWAQEDAAVGKRVDDIVNQGFQFKTEQGLELCKVTALDDPRIRPVIEFFLPRSVLGFYKAYGRTRQVHCILNRLTPELQILVVQIWSSGSEVIFYPGSHTHLLNAVGAQNGLLAIPPDRLNLPGINAKSVEMPNGGFAIVDARLAFRPLGGKVVMFGFMTPSEVIYWAKMGLPGTLEQKVRDEMESQTIGMNFKFQRSEGDGADDGPSLHRQA</sequence>
<name>A0AAN6MH91_9PEZI</name>
<proteinExistence type="predicted"/>
<evidence type="ECO:0000313" key="1">
    <source>
        <dbReference type="EMBL" id="KAK3900116.1"/>
    </source>
</evidence>
<protein>
    <submittedName>
        <fullName evidence="1">Uncharacterized protein</fullName>
    </submittedName>
</protein>
<dbReference type="AlphaFoldDB" id="A0AAN6MH91"/>
<keyword evidence="2" id="KW-1185">Reference proteome</keyword>